<evidence type="ECO:0000313" key="2">
    <source>
        <dbReference type="Proteomes" id="UP001057375"/>
    </source>
</evidence>
<organism evidence="1 2">
    <name type="scientific">Aduncisulcus paluster</name>
    <dbReference type="NCBI Taxonomy" id="2918883"/>
    <lineage>
        <taxon>Eukaryota</taxon>
        <taxon>Metamonada</taxon>
        <taxon>Carpediemonas-like organisms</taxon>
        <taxon>Aduncisulcus</taxon>
    </lineage>
</organism>
<name>A0ABQ5KXB9_9EUKA</name>
<sequence>MRVFTFLSPFEAMIYIDMDLYPTVSYDDIRILIETDTHTIINETMSTDDDEDFYVALEDDFGYNADVPSSNSDTILSVDETITQDSSGHDISESSIPDTLHDPLPTQMSEYNMSDRSLIDALHAPLQTQEHQEPLFDSPFEFTFPELTEATYFDIHKHLFNEKSDFVKLLIRKVIRREIPETLYTEIYQSLRKSGIETGLPSIKRLKAEIKRLVDPIFRHIEDKISIPKIRGGSLSCIMKYRWYTLHQFPIPRLITDYFTELSHISPFQRLEESTEPTSFAIYKDALSIIRTRIGITETMLQSFPSFRDIDEYLDYCEASSLPPIIICPIIAFVDGVATARLGRSALSFVISLANIPANIRQRSHPWQNVCLVSEKNSLISTISVLNTFIQDIKKLQTGVSVTLFPSRRKIILLGFLFRISGVLLNPQTDSVPLFYHSLYSEDALIIKDPFRNHAGDILHILHIGLTNDMSKLLDRILSTSQKETFNARMELLGLNWDVDFVMEMIRSPPQRSHSFSYLYDEDDMFADTEEIRERIVLSSSSLRVTSLDDVINIRYCHIVLMTAILNQFGYDAQHAATDAECDALIEHHNRFLQVLSPLCVKAEIFSSSTPIRKIKTHLLSHIKEWVRDGGPLYNYSAEAGERINSSIYRLYRYIRNQHKCHCNDRYGSRYFANFVGQFEQYRARNGRARLFTLIDLDTLPLYCDVSGAVLTVPPSDPDEAEEKEIAAQEETFLKKVESHFGSLSGLDALYRFDKLELKFVSEKDVAKYVKAFRKTLRRVSDEEKPSDSLLKKYFLDGIKNPDFKIRCEAALDGSENPSLSEL</sequence>
<keyword evidence="2" id="KW-1185">Reference proteome</keyword>
<reference evidence="1" key="1">
    <citation type="submission" date="2022-03" db="EMBL/GenBank/DDBJ databases">
        <title>Draft genome sequence of Aduncisulcus paluster, a free-living microaerophilic Fornicata.</title>
        <authorList>
            <person name="Yuyama I."/>
            <person name="Kume K."/>
            <person name="Tamura T."/>
            <person name="Inagaki Y."/>
            <person name="Hashimoto T."/>
        </authorList>
    </citation>
    <scope>NUCLEOTIDE SEQUENCE</scope>
    <source>
        <strain evidence="1">NY0171</strain>
    </source>
</reference>
<feature type="non-terminal residue" evidence="1">
    <location>
        <position position="823"/>
    </location>
</feature>
<dbReference type="Proteomes" id="UP001057375">
    <property type="component" value="Unassembled WGS sequence"/>
</dbReference>
<protein>
    <submittedName>
        <fullName evidence="1">Uncharacterized protein</fullName>
    </submittedName>
</protein>
<dbReference type="EMBL" id="BQXS01011280">
    <property type="protein sequence ID" value="GKT36691.1"/>
    <property type="molecule type" value="Genomic_DNA"/>
</dbReference>
<accession>A0ABQ5KXB9</accession>
<evidence type="ECO:0000313" key="1">
    <source>
        <dbReference type="EMBL" id="GKT36691.1"/>
    </source>
</evidence>
<comment type="caution">
    <text evidence="1">The sequence shown here is derived from an EMBL/GenBank/DDBJ whole genome shotgun (WGS) entry which is preliminary data.</text>
</comment>
<gene>
    <name evidence="1" type="ORF">ADUPG1_009604</name>
</gene>
<proteinExistence type="predicted"/>